<evidence type="ECO:0000256" key="6">
    <source>
        <dbReference type="ARBA" id="ARBA00022516"/>
    </source>
</evidence>
<dbReference type="CDD" id="cd07991">
    <property type="entry name" value="LPLAT_LPCAT1-like"/>
    <property type="match status" value="1"/>
</dbReference>
<dbReference type="SMART" id="SM00563">
    <property type="entry name" value="PlsC"/>
    <property type="match status" value="1"/>
</dbReference>
<evidence type="ECO:0000256" key="2">
    <source>
        <dbReference type="ARBA" id="ARBA00004765"/>
    </source>
</evidence>
<keyword evidence="14" id="KW-1208">Phospholipid metabolism</keyword>
<evidence type="ECO:0000256" key="14">
    <source>
        <dbReference type="ARBA" id="ARBA00023264"/>
    </source>
</evidence>
<evidence type="ECO:0000313" key="18">
    <source>
        <dbReference type="Ensembl" id="ENSXMAP00000010122.2"/>
    </source>
</evidence>
<organism evidence="18 19">
    <name type="scientific">Xiphophorus maculatus</name>
    <name type="common">Southern platyfish</name>
    <name type="synonym">Platypoecilus maculatus</name>
    <dbReference type="NCBI Taxonomy" id="8083"/>
    <lineage>
        <taxon>Eukaryota</taxon>
        <taxon>Metazoa</taxon>
        <taxon>Chordata</taxon>
        <taxon>Craniata</taxon>
        <taxon>Vertebrata</taxon>
        <taxon>Euteleostomi</taxon>
        <taxon>Actinopterygii</taxon>
        <taxon>Neopterygii</taxon>
        <taxon>Teleostei</taxon>
        <taxon>Neoteleostei</taxon>
        <taxon>Acanthomorphata</taxon>
        <taxon>Ovalentaria</taxon>
        <taxon>Atherinomorphae</taxon>
        <taxon>Cyprinodontiformes</taxon>
        <taxon>Poeciliidae</taxon>
        <taxon>Poeciliinae</taxon>
        <taxon>Xiphophorus</taxon>
    </lineage>
</organism>
<evidence type="ECO:0000256" key="13">
    <source>
        <dbReference type="ARBA" id="ARBA00023209"/>
    </source>
</evidence>
<dbReference type="InterPro" id="IPR002123">
    <property type="entry name" value="Plipid/glycerol_acylTrfase"/>
</dbReference>
<comment type="pathway">
    <text evidence="4">Lipid metabolism.</text>
</comment>
<evidence type="ECO:0000256" key="4">
    <source>
        <dbReference type="ARBA" id="ARBA00005189"/>
    </source>
</evidence>
<keyword evidence="12 16" id="KW-0472">Membrane</keyword>
<keyword evidence="13" id="KW-0594">Phospholipid biosynthesis</keyword>
<comment type="pathway">
    <text evidence="3">Glycerolipid metabolism; triacylglycerol biosynthesis.</text>
</comment>
<reference evidence="19" key="2">
    <citation type="journal article" date="2013" name="Nat. Genet.">
        <title>The genome of the platyfish, Xiphophorus maculatus, provides insights into evolutionary adaptation and several complex traits.</title>
        <authorList>
            <person name="Schartl M."/>
            <person name="Walter R.B."/>
            <person name="Shen Y."/>
            <person name="Garcia T."/>
            <person name="Catchen J."/>
            <person name="Amores A."/>
            <person name="Braasch I."/>
            <person name="Chalopin D."/>
            <person name="Volff J.N."/>
            <person name="Lesch K.P."/>
            <person name="Bisazza A."/>
            <person name="Minx P."/>
            <person name="Hillier L."/>
            <person name="Wilson R.K."/>
            <person name="Fuerstenberg S."/>
            <person name="Boore J."/>
            <person name="Searle S."/>
            <person name="Postlethwait J.H."/>
            <person name="Warren W.C."/>
        </authorList>
    </citation>
    <scope>NUCLEOTIDE SEQUENCE [LARGE SCALE GENOMIC DNA]</scope>
    <source>
        <strain evidence="19">JP 163 A</strain>
    </source>
</reference>
<evidence type="ECO:0000256" key="5">
    <source>
        <dbReference type="ARBA" id="ARBA00008655"/>
    </source>
</evidence>
<feature type="transmembrane region" description="Helical" evidence="16">
    <location>
        <begin position="170"/>
        <end position="190"/>
    </location>
</feature>
<dbReference type="PANTHER" id="PTHR23063:SF10">
    <property type="entry name" value="GLYCEROL-3-PHOSPHATE ACYLTRANSFERASE 3"/>
    <property type="match status" value="1"/>
</dbReference>
<protein>
    <submittedName>
        <fullName evidence="18">1-acylglycerol-3-phosphate O-acyltransferase 9, like</fullName>
    </submittedName>
</protein>
<evidence type="ECO:0000256" key="8">
    <source>
        <dbReference type="ARBA" id="ARBA00022692"/>
    </source>
</evidence>
<sequence length="421" mass="47849">MENFWAGVLWATEIWLYLIVCLIMIPAMFGFSLGISETYMNILVKTLEWATLNIQKAHAEEESSKASASNGLIQREHGSMEKELGELRRSRPKPPVGGDFTLSDCFYFSRRGIESIVDDEVTQRFTSEELMSWNLLTRTHNDFQYISLKLTLVYGFGIFVRYCILAPLRITLVCIGLTWLVIGTSAVGFLPNCRVKFWLSEWVHVMCYRICARGLSATIRYHNKENRPKKGGICVANHTSPIDIVILCNDGCYAMVGQVHGGLMGIVQRAMVRSCPHVWFERSEMKDRTCINNTSVMMFKKGSFEIGSTIYPVAIKYDPKFGDAFWNSSKYSMVSYLLRMMTSWALVCNVWYLPAMHQEEGEDAVHFANRVKSVIAHQGGLVDLQWDGGLKRAKVKDTFKEQQQKKYSSMVVGDDSSSNSD</sequence>
<dbReference type="GO" id="GO:0005789">
    <property type="term" value="C:endoplasmic reticulum membrane"/>
    <property type="evidence" value="ECO:0007669"/>
    <property type="project" value="UniProtKB-SubCell"/>
</dbReference>
<evidence type="ECO:0000256" key="10">
    <source>
        <dbReference type="ARBA" id="ARBA00022989"/>
    </source>
</evidence>
<comment type="subcellular location">
    <subcellularLocation>
        <location evidence="1">Endoplasmic reticulum membrane</location>
        <topology evidence="1">Multi-pass membrane protein</topology>
    </subcellularLocation>
</comment>
<dbReference type="Pfam" id="PF01553">
    <property type="entry name" value="Acyltransferase"/>
    <property type="match status" value="1"/>
</dbReference>
<feature type="transmembrane region" description="Helical" evidence="16">
    <location>
        <begin position="14"/>
        <end position="35"/>
    </location>
</feature>
<keyword evidence="11" id="KW-0443">Lipid metabolism</keyword>
<evidence type="ECO:0000256" key="9">
    <source>
        <dbReference type="ARBA" id="ARBA00022824"/>
    </source>
</evidence>
<evidence type="ECO:0000256" key="12">
    <source>
        <dbReference type="ARBA" id="ARBA00023136"/>
    </source>
</evidence>
<evidence type="ECO:0000256" key="3">
    <source>
        <dbReference type="ARBA" id="ARBA00004771"/>
    </source>
</evidence>
<dbReference type="AlphaFoldDB" id="M4A6M8"/>
<keyword evidence="8 16" id="KW-0812">Transmembrane</keyword>
<feature type="transmembrane region" description="Helical" evidence="16">
    <location>
        <begin position="146"/>
        <end position="164"/>
    </location>
</feature>
<evidence type="ECO:0000256" key="16">
    <source>
        <dbReference type="SAM" id="Phobius"/>
    </source>
</evidence>
<dbReference type="GeneTree" id="ENSGT01030000234574"/>
<evidence type="ECO:0000256" key="7">
    <source>
        <dbReference type="ARBA" id="ARBA00022679"/>
    </source>
</evidence>
<keyword evidence="9" id="KW-0256">Endoplasmic reticulum</keyword>
<keyword evidence="10 16" id="KW-1133">Transmembrane helix</keyword>
<feature type="domain" description="Phospholipid/glycerol acyltransferase" evidence="17">
    <location>
        <begin position="232"/>
        <end position="318"/>
    </location>
</feature>
<dbReference type="HOGENOM" id="CLU_804770_0_0_1"/>
<evidence type="ECO:0000313" key="19">
    <source>
        <dbReference type="Proteomes" id="UP000002852"/>
    </source>
</evidence>
<comment type="similarity">
    <text evidence="5">Belongs to the 1-acyl-sn-glycerol-3-phosphate acyltransferase family.</text>
</comment>
<keyword evidence="19" id="KW-1185">Reference proteome</keyword>
<evidence type="ECO:0000256" key="15">
    <source>
        <dbReference type="ARBA" id="ARBA00023315"/>
    </source>
</evidence>
<comment type="pathway">
    <text evidence="2">Phospholipid metabolism; CDP-diacylglycerol biosynthesis; CDP-diacylglycerol from sn-glycerol 3-phosphate: step 1/3.</text>
</comment>
<accession>M4A6M8</accession>
<evidence type="ECO:0000259" key="17">
    <source>
        <dbReference type="SMART" id="SM00563"/>
    </source>
</evidence>
<dbReference type="InterPro" id="IPR045252">
    <property type="entry name" value="LPCAT1-like"/>
</dbReference>
<dbReference type="SUPFAM" id="SSF69593">
    <property type="entry name" value="Glycerol-3-phosphate (1)-acyltransferase"/>
    <property type="match status" value="1"/>
</dbReference>
<dbReference type="GO" id="GO:0004366">
    <property type="term" value="F:glycerol-3-phosphate O-acyltransferase activity"/>
    <property type="evidence" value="ECO:0007669"/>
    <property type="project" value="TreeGrafter"/>
</dbReference>
<reference evidence="18" key="4">
    <citation type="submission" date="2025-09" db="UniProtKB">
        <authorList>
            <consortium name="Ensembl"/>
        </authorList>
    </citation>
    <scope>IDENTIFICATION</scope>
    <source>
        <strain evidence="18">JP 163 A</strain>
    </source>
</reference>
<dbReference type="Proteomes" id="UP000002852">
    <property type="component" value="Unassembled WGS sequence"/>
</dbReference>
<reference evidence="18" key="3">
    <citation type="submission" date="2025-08" db="UniProtKB">
        <authorList>
            <consortium name="Ensembl"/>
        </authorList>
    </citation>
    <scope>IDENTIFICATION</scope>
    <source>
        <strain evidence="18">JP 163 A</strain>
    </source>
</reference>
<keyword evidence="6" id="KW-0444">Lipid biosynthesis</keyword>
<name>M4A6M8_XIPMA</name>
<proteinExistence type="inferred from homology"/>
<evidence type="ECO:0000256" key="11">
    <source>
        <dbReference type="ARBA" id="ARBA00023098"/>
    </source>
</evidence>
<dbReference type="eggNOG" id="KOG2898">
    <property type="taxonomic scope" value="Eukaryota"/>
</dbReference>
<reference evidence="19" key="1">
    <citation type="submission" date="2012-01" db="EMBL/GenBank/DDBJ databases">
        <authorList>
            <person name="Walter R."/>
            <person name="Schartl M."/>
            <person name="Warren W."/>
        </authorList>
    </citation>
    <scope>NUCLEOTIDE SEQUENCE [LARGE SCALE GENOMIC DNA]</scope>
    <source>
        <strain evidence="19">JP 163 A</strain>
    </source>
</reference>
<keyword evidence="7" id="KW-0808">Transferase</keyword>
<dbReference type="GO" id="GO:0019432">
    <property type="term" value="P:triglyceride biosynthetic process"/>
    <property type="evidence" value="ECO:0007669"/>
    <property type="project" value="TreeGrafter"/>
</dbReference>
<keyword evidence="15" id="KW-0012">Acyltransferase</keyword>
<dbReference type="Ensembl" id="ENSXMAT00000010136.2">
    <property type="protein sequence ID" value="ENSXMAP00000010122.2"/>
    <property type="gene ID" value="ENSXMAG00000010100.2"/>
</dbReference>
<evidence type="ECO:0000256" key="1">
    <source>
        <dbReference type="ARBA" id="ARBA00004477"/>
    </source>
</evidence>
<dbReference type="GO" id="GO:0008654">
    <property type="term" value="P:phospholipid biosynthetic process"/>
    <property type="evidence" value="ECO:0007669"/>
    <property type="project" value="UniProtKB-KW"/>
</dbReference>
<dbReference type="PANTHER" id="PTHR23063">
    <property type="entry name" value="PHOSPHOLIPID ACYLTRANSFERASE"/>
    <property type="match status" value="1"/>
</dbReference>